<dbReference type="EMBL" id="FMJD01000002">
    <property type="protein sequence ID" value="SCM72635.1"/>
    <property type="molecule type" value="Genomic_DNA"/>
</dbReference>
<protein>
    <submittedName>
        <fullName evidence="1">Uncharacterized protein</fullName>
    </submittedName>
</protein>
<dbReference type="AlphaFoldDB" id="A0A212L527"/>
<proteinExistence type="predicted"/>
<gene>
    <name evidence="1" type="ORF">KL86PLE_100649</name>
</gene>
<accession>A0A212L527</accession>
<sequence>MHGGRGGTFVSELTPDMVNKKFPNAVLQRSGINPDKLLLILENGMCQDETMSAHCFRVHPAVPETGREAPPRTPAVITL</sequence>
<organism evidence="1">
    <name type="scientific">uncultured Pleomorphomonas sp</name>
    <dbReference type="NCBI Taxonomy" id="442121"/>
    <lineage>
        <taxon>Bacteria</taxon>
        <taxon>Pseudomonadati</taxon>
        <taxon>Pseudomonadota</taxon>
        <taxon>Alphaproteobacteria</taxon>
        <taxon>Hyphomicrobiales</taxon>
        <taxon>Pleomorphomonadaceae</taxon>
        <taxon>Pleomorphomonas</taxon>
        <taxon>environmental samples</taxon>
    </lineage>
</organism>
<reference evidence="1" key="1">
    <citation type="submission" date="2016-08" db="EMBL/GenBank/DDBJ databases">
        <authorList>
            <person name="Seilhamer J.J."/>
        </authorList>
    </citation>
    <scope>NUCLEOTIDE SEQUENCE</scope>
    <source>
        <strain evidence="1">86</strain>
    </source>
</reference>
<evidence type="ECO:0000313" key="1">
    <source>
        <dbReference type="EMBL" id="SCM72635.1"/>
    </source>
</evidence>
<name>A0A212L527_9HYPH</name>